<keyword evidence="9" id="KW-1185">Reference proteome</keyword>
<evidence type="ECO:0000256" key="4">
    <source>
        <dbReference type="ARBA" id="ARBA00022989"/>
    </source>
</evidence>
<dbReference type="PANTHER" id="PTHR31272">
    <property type="entry name" value="CYTOCHROME C-TYPE BIOGENESIS PROTEIN HI_1454-RELATED"/>
    <property type="match status" value="1"/>
</dbReference>
<comment type="subcellular location">
    <subcellularLocation>
        <location evidence="1">Membrane</location>
        <topology evidence="1">Multi-pass membrane protein</topology>
    </subcellularLocation>
</comment>
<dbReference type="Pfam" id="PF02683">
    <property type="entry name" value="DsbD_TM"/>
    <property type="match status" value="1"/>
</dbReference>
<keyword evidence="4 6" id="KW-1133">Transmembrane helix</keyword>
<feature type="transmembrane region" description="Helical" evidence="6">
    <location>
        <begin position="156"/>
        <end position="177"/>
    </location>
</feature>
<evidence type="ECO:0000256" key="2">
    <source>
        <dbReference type="ARBA" id="ARBA00006143"/>
    </source>
</evidence>
<dbReference type="GO" id="GO:0047134">
    <property type="term" value="F:protein-disulfide reductase [NAD(P)H] activity"/>
    <property type="evidence" value="ECO:0007669"/>
    <property type="project" value="UniProtKB-EC"/>
</dbReference>
<sequence>MQYLILFLEGIITFISPCMLPMLPIYVLYFAGTVEEGKGLRAFINSLGFVLGFTAVFVLLGAFAGAVGGFLKEYNTILNLVSGLIVILLGLGFLNLIRLPFMGQVGKITARVERLRFMSAFLFGIIFSISWTPCVGAFLGSALMQAGQQGEMVKGIIMLLFYSLGLGVPFVICAVLIDRLKGAFDAVKRHYKSINIISGVFLILVGILMMTGRLGYLLLLLS</sequence>
<name>A0A1V4SRS5_RUMHU</name>
<keyword evidence="3 6" id="KW-0812">Transmembrane</keyword>
<accession>A0A1V4SRS5</accession>
<dbReference type="RefSeq" id="WP_080062941.1">
    <property type="nucleotide sequence ID" value="NZ_MZGX01000002.1"/>
</dbReference>
<evidence type="ECO:0000313" key="8">
    <source>
        <dbReference type="EMBL" id="OPX45991.1"/>
    </source>
</evidence>
<evidence type="ECO:0000313" key="9">
    <source>
        <dbReference type="Proteomes" id="UP000191554"/>
    </source>
</evidence>
<feature type="transmembrane region" description="Helical" evidence="6">
    <location>
        <begin position="6"/>
        <end position="31"/>
    </location>
</feature>
<feature type="transmembrane region" description="Helical" evidence="6">
    <location>
        <begin position="43"/>
        <end position="71"/>
    </location>
</feature>
<gene>
    <name evidence="8" type="primary">dsbD</name>
    <name evidence="8" type="ORF">CLHUN_04660</name>
</gene>
<evidence type="ECO:0000256" key="3">
    <source>
        <dbReference type="ARBA" id="ARBA00022692"/>
    </source>
</evidence>
<feature type="transmembrane region" description="Helical" evidence="6">
    <location>
        <begin position="117"/>
        <end position="144"/>
    </location>
</feature>
<dbReference type="GO" id="GO:0016020">
    <property type="term" value="C:membrane"/>
    <property type="evidence" value="ECO:0007669"/>
    <property type="project" value="UniProtKB-SubCell"/>
</dbReference>
<reference evidence="8 9" key="1">
    <citation type="submission" date="2017-03" db="EMBL/GenBank/DDBJ databases">
        <title>Genome sequence of Clostridium hungatei DSM 14427.</title>
        <authorList>
            <person name="Poehlein A."/>
            <person name="Daniel R."/>
        </authorList>
    </citation>
    <scope>NUCLEOTIDE SEQUENCE [LARGE SCALE GENOMIC DNA]</scope>
    <source>
        <strain evidence="8 9">DSM 14427</strain>
    </source>
</reference>
<dbReference type="STRING" id="48256.CLHUN_04660"/>
<feature type="domain" description="Cytochrome C biogenesis protein transmembrane" evidence="7">
    <location>
        <begin position="4"/>
        <end position="210"/>
    </location>
</feature>
<dbReference type="OrthoDB" id="9809733at2"/>
<comment type="caution">
    <text evidence="8">The sequence shown here is derived from an EMBL/GenBank/DDBJ whole genome shotgun (WGS) entry which is preliminary data.</text>
</comment>
<organism evidence="8 9">
    <name type="scientific">Ruminiclostridium hungatei</name>
    <name type="common">Clostridium hungatei</name>
    <dbReference type="NCBI Taxonomy" id="48256"/>
    <lineage>
        <taxon>Bacteria</taxon>
        <taxon>Bacillati</taxon>
        <taxon>Bacillota</taxon>
        <taxon>Clostridia</taxon>
        <taxon>Eubacteriales</taxon>
        <taxon>Oscillospiraceae</taxon>
        <taxon>Ruminiclostridium</taxon>
    </lineage>
</organism>
<evidence type="ECO:0000256" key="1">
    <source>
        <dbReference type="ARBA" id="ARBA00004141"/>
    </source>
</evidence>
<comment type="similarity">
    <text evidence="2">Belongs to the DsbD family.</text>
</comment>
<feature type="transmembrane region" description="Helical" evidence="6">
    <location>
        <begin position="77"/>
        <end position="97"/>
    </location>
</feature>
<keyword evidence="5 6" id="KW-0472">Membrane</keyword>
<dbReference type="GO" id="GO:0017004">
    <property type="term" value="P:cytochrome complex assembly"/>
    <property type="evidence" value="ECO:0007669"/>
    <property type="project" value="InterPro"/>
</dbReference>
<dbReference type="EMBL" id="MZGX01000002">
    <property type="protein sequence ID" value="OPX45991.1"/>
    <property type="molecule type" value="Genomic_DNA"/>
</dbReference>
<dbReference type="InterPro" id="IPR003834">
    <property type="entry name" value="Cyt_c_assmbl_TM_dom"/>
</dbReference>
<dbReference type="AlphaFoldDB" id="A0A1V4SRS5"/>
<protein>
    <submittedName>
        <fullName evidence="8">Thiol:disulfide interchange protein DsbD</fullName>
        <ecNumber evidence="8">1.8.1.8</ecNumber>
    </submittedName>
</protein>
<dbReference type="InterPro" id="IPR051790">
    <property type="entry name" value="Cytochrome_c-biogenesis_DsbD"/>
</dbReference>
<proteinExistence type="inferred from homology"/>
<dbReference type="EC" id="1.8.1.8" evidence="8"/>
<evidence type="ECO:0000256" key="5">
    <source>
        <dbReference type="ARBA" id="ARBA00023136"/>
    </source>
</evidence>
<keyword evidence="8" id="KW-0560">Oxidoreductase</keyword>
<evidence type="ECO:0000259" key="7">
    <source>
        <dbReference type="Pfam" id="PF02683"/>
    </source>
</evidence>
<dbReference type="PANTHER" id="PTHR31272:SF4">
    <property type="entry name" value="CYTOCHROME C-TYPE BIOGENESIS PROTEIN HI_1454-RELATED"/>
    <property type="match status" value="1"/>
</dbReference>
<evidence type="ECO:0000256" key="6">
    <source>
        <dbReference type="SAM" id="Phobius"/>
    </source>
</evidence>
<feature type="transmembrane region" description="Helical" evidence="6">
    <location>
        <begin position="197"/>
        <end position="219"/>
    </location>
</feature>
<dbReference type="Proteomes" id="UP000191554">
    <property type="component" value="Unassembled WGS sequence"/>
</dbReference>